<feature type="region of interest" description="Disordered" evidence="10">
    <location>
        <begin position="719"/>
        <end position="837"/>
    </location>
</feature>
<comment type="subcellular location">
    <subcellularLocation>
        <location evidence="2">Cytoplasm</location>
    </subcellularLocation>
    <subcellularLocation>
        <location evidence="1">Nucleus</location>
    </subcellularLocation>
</comment>
<dbReference type="GO" id="GO:0005737">
    <property type="term" value="C:cytoplasm"/>
    <property type="evidence" value="ECO:0007669"/>
    <property type="project" value="UniProtKB-SubCell"/>
</dbReference>
<feature type="compositionally biased region" description="Basic and acidic residues" evidence="10">
    <location>
        <begin position="805"/>
        <end position="829"/>
    </location>
</feature>
<dbReference type="OrthoDB" id="298344at2759"/>
<dbReference type="PANTHER" id="PTHR31169:SF8">
    <property type="entry name" value="ZINC-FINGER DOMAIN OF MONOAMINE-OXIDASE A REPRESSOR R1 PROTEIN"/>
    <property type="match status" value="1"/>
</dbReference>
<dbReference type="STRING" id="930992.A0A0D0BM69"/>
<evidence type="ECO:0000256" key="2">
    <source>
        <dbReference type="ARBA" id="ARBA00004496"/>
    </source>
</evidence>
<feature type="compositionally biased region" description="Polar residues" evidence="10">
    <location>
        <begin position="772"/>
        <end position="783"/>
    </location>
</feature>
<gene>
    <name evidence="12" type="ORF">CY34DRAFT_799938</name>
</gene>
<keyword evidence="7" id="KW-0805">Transcription regulation</keyword>
<keyword evidence="8" id="KW-0804">Transcription</keyword>
<dbReference type="InterPro" id="IPR018866">
    <property type="entry name" value="Znf-4CXXC_R1"/>
</dbReference>
<keyword evidence="9" id="KW-0539">Nucleus</keyword>
<feature type="region of interest" description="Disordered" evidence="10">
    <location>
        <begin position="652"/>
        <end position="692"/>
    </location>
</feature>
<evidence type="ECO:0000259" key="11">
    <source>
        <dbReference type="Pfam" id="PF10497"/>
    </source>
</evidence>
<dbReference type="PANTHER" id="PTHR31169">
    <property type="entry name" value="OS05G0300700 PROTEIN"/>
    <property type="match status" value="1"/>
</dbReference>
<evidence type="ECO:0000256" key="1">
    <source>
        <dbReference type="ARBA" id="ARBA00004123"/>
    </source>
</evidence>
<evidence type="ECO:0000256" key="6">
    <source>
        <dbReference type="ARBA" id="ARBA00022843"/>
    </source>
</evidence>
<evidence type="ECO:0000256" key="4">
    <source>
        <dbReference type="ARBA" id="ARBA00022499"/>
    </source>
</evidence>
<feature type="region of interest" description="Disordered" evidence="10">
    <location>
        <begin position="57"/>
        <end position="94"/>
    </location>
</feature>
<evidence type="ECO:0000256" key="3">
    <source>
        <dbReference type="ARBA" id="ARBA00022490"/>
    </source>
</evidence>
<evidence type="ECO:0000256" key="5">
    <source>
        <dbReference type="ARBA" id="ARBA00022553"/>
    </source>
</evidence>
<feature type="region of interest" description="Disordered" evidence="10">
    <location>
        <begin position="588"/>
        <end position="634"/>
    </location>
</feature>
<dbReference type="Proteomes" id="UP000054485">
    <property type="component" value="Unassembled WGS sequence"/>
</dbReference>
<feature type="compositionally biased region" description="Polar residues" evidence="10">
    <location>
        <begin position="250"/>
        <end position="260"/>
    </location>
</feature>
<evidence type="ECO:0000256" key="7">
    <source>
        <dbReference type="ARBA" id="ARBA00023015"/>
    </source>
</evidence>
<evidence type="ECO:0000256" key="9">
    <source>
        <dbReference type="ARBA" id="ARBA00023242"/>
    </source>
</evidence>
<keyword evidence="3" id="KW-0963">Cytoplasm</keyword>
<evidence type="ECO:0000313" key="12">
    <source>
        <dbReference type="EMBL" id="KIK46942.1"/>
    </source>
</evidence>
<dbReference type="GO" id="GO:0006355">
    <property type="term" value="P:regulation of DNA-templated transcription"/>
    <property type="evidence" value="ECO:0007669"/>
    <property type="project" value="InterPro"/>
</dbReference>
<dbReference type="InParanoid" id="A0A0D0BM69"/>
<dbReference type="HOGENOM" id="CLU_019575_0_0_1"/>
<keyword evidence="5" id="KW-0597">Phosphoprotein</keyword>
<feature type="compositionally biased region" description="Basic and acidic residues" evidence="10">
    <location>
        <begin position="491"/>
        <end position="510"/>
    </location>
</feature>
<sequence length="854" mass="94158">MAGQPKGIVRRLSQVFVEIPSSALHKPSIPATSNTTRTVPNRKENALRASISQNAIMNKSSKRKSDETLDKPVKKSKLETTVIKPTAARHPLPNATPDFPNGFIYCHQCSKKRDAALAVQCTREDLKSKRRCNTKYCGPCLKNRYGLALQDVLSTSTIPAAEKKRHVLGEGYFFKCPRCEKTCNCVHCRKAKGLQPTGNLTVATRNSGFQSAAELLLQDPTAAGPMAGKPVAEKKARTAKSALQCTASAIGTSKSRSTKNPAHISTPAQLPAPKPLPKALWTPVRTHLSLQGAEARIYIREFALRFLPLSRSHHDELEVLSRSRRDFDDDDDEDGDLEPWVSEGCVKALLIALLGMIEVDAKILSTTASALHQQAFLFKIVNTLSTLSTLPSLALPSPTPAPEQLLQNTPIIRTRSARTSSHAKELDKTLWPEVVRTSQLIPVVSVLVDHAAQGKAVRDALEEGAKDAKELTRESLEMKRTFDRVEKEIKEKEKAEKDQKAKDKKVQTKDKKVKGKGKASASVAEKEEEQDGANVQETEKDAKDLKDTPTHTLTPQTALTLALSSCAQRTIPLGRDSEGRVYWALTPGRGERDASREYLTSNIEVEERDDGAKTKSHKAKSRSPWTPPSLSERASHKRWSWFIAVWGVRPVVEERTDPPKDEDCSEDDSEAESSLDSESNEDEDNSEKIEIERPRWYAFSDPVEIFKLAEWVERKAGLDLRSSSSKKSKLPPVSTLPSRTASASTSYAVSSSNTHTSASTSTAALTFDSTSNKLSKASKSTTPLPADEEMVSSSEADESESSNEDQSKDGDKRDDNMDVDSPKDFDDTPRTPQIQSLVRELRAYAMLLKKRAQT</sequence>
<keyword evidence="4" id="KW-1017">Isopeptide bond</keyword>
<feature type="region of interest" description="Disordered" evidence="10">
    <location>
        <begin position="491"/>
        <end position="551"/>
    </location>
</feature>
<evidence type="ECO:0000313" key="13">
    <source>
        <dbReference type="Proteomes" id="UP000054485"/>
    </source>
</evidence>
<protein>
    <recommendedName>
        <fullName evidence="11">Zinc-finger domain-containing protein</fullName>
    </recommendedName>
</protein>
<dbReference type="GO" id="GO:0005634">
    <property type="term" value="C:nucleus"/>
    <property type="evidence" value="ECO:0007669"/>
    <property type="project" value="UniProtKB-SubCell"/>
</dbReference>
<dbReference type="Pfam" id="PF10497">
    <property type="entry name" value="zf-4CXXC_R1"/>
    <property type="match status" value="1"/>
</dbReference>
<feature type="compositionally biased region" description="Basic and acidic residues" evidence="10">
    <location>
        <begin position="537"/>
        <end position="549"/>
    </location>
</feature>
<feature type="compositionally biased region" description="Acidic residues" evidence="10">
    <location>
        <begin position="786"/>
        <end position="803"/>
    </location>
</feature>
<evidence type="ECO:0000256" key="10">
    <source>
        <dbReference type="SAM" id="MobiDB-lite"/>
    </source>
</evidence>
<evidence type="ECO:0000256" key="8">
    <source>
        <dbReference type="ARBA" id="ARBA00023163"/>
    </source>
</evidence>
<proteinExistence type="predicted"/>
<dbReference type="AlphaFoldDB" id="A0A0D0BM69"/>
<reference evidence="13" key="2">
    <citation type="submission" date="2015-01" db="EMBL/GenBank/DDBJ databases">
        <title>Evolutionary Origins and Diversification of the Mycorrhizal Mutualists.</title>
        <authorList>
            <consortium name="DOE Joint Genome Institute"/>
            <consortium name="Mycorrhizal Genomics Consortium"/>
            <person name="Kohler A."/>
            <person name="Kuo A."/>
            <person name="Nagy L.G."/>
            <person name="Floudas D."/>
            <person name="Copeland A."/>
            <person name="Barry K.W."/>
            <person name="Cichocki N."/>
            <person name="Veneault-Fourrey C."/>
            <person name="LaButti K."/>
            <person name="Lindquist E.A."/>
            <person name="Lipzen A."/>
            <person name="Lundell T."/>
            <person name="Morin E."/>
            <person name="Murat C."/>
            <person name="Riley R."/>
            <person name="Ohm R."/>
            <person name="Sun H."/>
            <person name="Tunlid A."/>
            <person name="Henrissat B."/>
            <person name="Grigoriev I.V."/>
            <person name="Hibbett D.S."/>
            <person name="Martin F."/>
        </authorList>
    </citation>
    <scope>NUCLEOTIDE SEQUENCE [LARGE SCALE GENOMIC DNA]</scope>
    <source>
        <strain evidence="13">UH-Slu-Lm8-n1</strain>
    </source>
</reference>
<keyword evidence="6" id="KW-0832">Ubl conjugation</keyword>
<feature type="compositionally biased region" description="Acidic residues" evidence="10">
    <location>
        <begin position="663"/>
        <end position="685"/>
    </location>
</feature>
<reference evidence="12 13" key="1">
    <citation type="submission" date="2014-04" db="EMBL/GenBank/DDBJ databases">
        <authorList>
            <consortium name="DOE Joint Genome Institute"/>
            <person name="Kuo A."/>
            <person name="Ruytinx J."/>
            <person name="Rineau F."/>
            <person name="Colpaert J."/>
            <person name="Kohler A."/>
            <person name="Nagy L.G."/>
            <person name="Floudas D."/>
            <person name="Copeland A."/>
            <person name="Barry K.W."/>
            <person name="Cichocki N."/>
            <person name="Veneault-Fourrey C."/>
            <person name="LaButti K."/>
            <person name="Lindquist E.A."/>
            <person name="Lipzen A."/>
            <person name="Lundell T."/>
            <person name="Morin E."/>
            <person name="Murat C."/>
            <person name="Sun H."/>
            <person name="Tunlid A."/>
            <person name="Henrissat B."/>
            <person name="Grigoriev I.V."/>
            <person name="Hibbett D.S."/>
            <person name="Martin F."/>
            <person name="Nordberg H.P."/>
            <person name="Cantor M.N."/>
            <person name="Hua S.X."/>
        </authorList>
    </citation>
    <scope>NUCLEOTIDE SEQUENCE [LARGE SCALE GENOMIC DNA]</scope>
    <source>
        <strain evidence="12 13">UH-Slu-Lm8-n1</strain>
    </source>
</reference>
<feature type="compositionally biased region" description="Basic and acidic residues" evidence="10">
    <location>
        <begin position="63"/>
        <end position="78"/>
    </location>
</feature>
<dbReference type="EMBL" id="KN835153">
    <property type="protein sequence ID" value="KIK46942.1"/>
    <property type="molecule type" value="Genomic_DNA"/>
</dbReference>
<organism evidence="12 13">
    <name type="scientific">Suillus luteus UH-Slu-Lm8-n1</name>
    <dbReference type="NCBI Taxonomy" id="930992"/>
    <lineage>
        <taxon>Eukaryota</taxon>
        <taxon>Fungi</taxon>
        <taxon>Dikarya</taxon>
        <taxon>Basidiomycota</taxon>
        <taxon>Agaricomycotina</taxon>
        <taxon>Agaricomycetes</taxon>
        <taxon>Agaricomycetidae</taxon>
        <taxon>Boletales</taxon>
        <taxon>Suillineae</taxon>
        <taxon>Suillaceae</taxon>
        <taxon>Suillus</taxon>
    </lineage>
</organism>
<accession>A0A0D0BM69</accession>
<feature type="compositionally biased region" description="Basic and acidic residues" evidence="10">
    <location>
        <begin position="652"/>
        <end position="662"/>
    </location>
</feature>
<keyword evidence="13" id="KW-1185">Reference proteome</keyword>
<feature type="compositionally biased region" description="Low complexity" evidence="10">
    <location>
        <begin position="730"/>
        <end position="771"/>
    </location>
</feature>
<dbReference type="InterPro" id="IPR040221">
    <property type="entry name" value="CDCA7/CDA7L"/>
</dbReference>
<feature type="region of interest" description="Disordered" evidence="10">
    <location>
        <begin position="250"/>
        <end position="271"/>
    </location>
</feature>
<name>A0A0D0BM69_9AGAM</name>
<feature type="domain" description="Zinc-finger" evidence="11">
    <location>
        <begin position="105"/>
        <end position="216"/>
    </location>
</feature>